<evidence type="ECO:0000256" key="3">
    <source>
        <dbReference type="ARBA" id="ARBA00022676"/>
    </source>
</evidence>
<comment type="cofactor">
    <cofactor evidence="6">
        <name>Mg(2+)</name>
        <dbReference type="ChEBI" id="CHEBI:18420"/>
    </cofactor>
</comment>
<sequence>MLELKPYQQRLARLLAGSGALFFAPDLRLKDGRPTPYFVNLGKLNTGRLALEMGRCFAGWIAEQGLIGQNPVIVGPSYKGSALALAAAMCLWEDAEAELAFDYDRKEAKTHGEASGAKAMFVTGALTPGAKLLIIDDVGTSMATKRDLLVKLEAEGRRLGQPFQVLGVLLGVDREQTQAVYDEQGKLVEGVRGPDALAAFVQDTGVKVWSLLGIRQMVRYLAQVGEPVMVAGGMRPLEDADVRRVEEYLAVYGREG</sequence>
<evidence type="ECO:0000313" key="7">
    <source>
        <dbReference type="EMBL" id="BEQ16720.1"/>
    </source>
</evidence>
<evidence type="ECO:0000313" key="8">
    <source>
        <dbReference type="Proteomes" id="UP001366166"/>
    </source>
</evidence>
<name>A0AAU9EYX1_9BACT</name>
<dbReference type="CDD" id="cd06223">
    <property type="entry name" value="PRTases_typeI"/>
    <property type="match status" value="1"/>
</dbReference>
<feature type="binding site" evidence="6">
    <location>
        <position position="174"/>
    </location>
    <ligand>
        <name>orotate</name>
        <dbReference type="ChEBI" id="CHEBI:30839"/>
    </ligand>
</feature>
<keyword evidence="4 6" id="KW-0808">Transferase</keyword>
<dbReference type="Proteomes" id="UP001366166">
    <property type="component" value="Chromosome"/>
</dbReference>
<dbReference type="GO" id="GO:0000287">
    <property type="term" value="F:magnesium ion binding"/>
    <property type="evidence" value="ECO:0007669"/>
    <property type="project" value="UniProtKB-UniRule"/>
</dbReference>
<evidence type="ECO:0000256" key="5">
    <source>
        <dbReference type="ARBA" id="ARBA00022975"/>
    </source>
</evidence>
<dbReference type="InterPro" id="IPR023031">
    <property type="entry name" value="OPRT"/>
</dbReference>
<keyword evidence="3 6" id="KW-0328">Glycosyltransferase</keyword>
<keyword evidence="5 6" id="KW-0665">Pyrimidine biosynthesis</keyword>
<dbReference type="SUPFAM" id="SSF53271">
    <property type="entry name" value="PRTase-like"/>
    <property type="match status" value="1"/>
</dbReference>
<feature type="binding site" description="in other chain" evidence="6">
    <location>
        <position position="30"/>
    </location>
    <ligand>
        <name>5-phospho-alpha-D-ribose 1-diphosphate</name>
        <dbReference type="ChEBI" id="CHEBI:58017"/>
        <note>ligand shared between dimeric partners</note>
    </ligand>
</feature>
<gene>
    <name evidence="6 7" type="primary">pyrE</name>
    <name evidence="7" type="ORF">FAK_37860</name>
</gene>
<comment type="similarity">
    <text evidence="6">Belongs to the purine/pyrimidine phosphoribosyltransferase family. PyrE subfamily.</text>
</comment>
<protein>
    <recommendedName>
        <fullName evidence="2 6">Orotate phosphoribosyltransferase</fullName>
        <shortName evidence="6">OPRT</shortName>
        <shortName evidence="6">OPRTase</shortName>
        <ecNumber evidence="2 6">2.4.2.10</ecNumber>
    </recommendedName>
</protein>
<feature type="binding site" description="in other chain" evidence="6">
    <location>
        <position position="106"/>
    </location>
    <ligand>
        <name>5-phospho-alpha-D-ribose 1-diphosphate</name>
        <dbReference type="ChEBI" id="CHEBI:58017"/>
        <note>ligand shared between dimeric partners</note>
    </ligand>
</feature>
<dbReference type="Gene3D" id="3.40.50.2020">
    <property type="match status" value="1"/>
</dbReference>
<dbReference type="PANTHER" id="PTHR46683:SF1">
    <property type="entry name" value="OROTATE PHOSPHORIBOSYLTRANSFERASE 1-RELATED"/>
    <property type="match status" value="1"/>
</dbReference>
<feature type="binding site" evidence="6">
    <location>
        <position position="111"/>
    </location>
    <ligand>
        <name>5-phospho-alpha-D-ribose 1-diphosphate</name>
        <dbReference type="ChEBI" id="CHEBI:58017"/>
        <note>ligand shared between dimeric partners</note>
    </ligand>
</feature>
<evidence type="ECO:0000256" key="4">
    <source>
        <dbReference type="ARBA" id="ARBA00022679"/>
    </source>
</evidence>
<dbReference type="GO" id="GO:0046132">
    <property type="term" value="P:pyrimidine ribonucleoside biosynthetic process"/>
    <property type="evidence" value="ECO:0007669"/>
    <property type="project" value="TreeGrafter"/>
</dbReference>
<reference evidence="8" key="1">
    <citation type="journal article" date="2023" name="Arch. Microbiol.">
        <title>Desulfoferula mesophilus gen. nov. sp. nov., a mesophilic sulfate-reducing bacterium isolated from a brackish lake sediment.</title>
        <authorList>
            <person name="Watanabe T."/>
            <person name="Yabe T."/>
            <person name="Tsuji J.M."/>
            <person name="Fukui M."/>
        </authorList>
    </citation>
    <scope>NUCLEOTIDE SEQUENCE [LARGE SCALE GENOMIC DNA]</scope>
    <source>
        <strain evidence="8">12FAK</strain>
    </source>
</reference>
<dbReference type="InterPro" id="IPR029057">
    <property type="entry name" value="PRTase-like"/>
</dbReference>
<evidence type="ECO:0000256" key="6">
    <source>
        <dbReference type="HAMAP-Rule" id="MF_01208"/>
    </source>
</evidence>
<dbReference type="EMBL" id="AP028679">
    <property type="protein sequence ID" value="BEQ16720.1"/>
    <property type="molecule type" value="Genomic_DNA"/>
</dbReference>
<comment type="pathway">
    <text evidence="1 6">Pyrimidine metabolism; UMP biosynthesis via de novo pathway; UMP from orotate: step 1/2.</text>
</comment>
<dbReference type="KEGG" id="dmp:FAK_37860"/>
<dbReference type="EC" id="2.4.2.10" evidence="2 6"/>
<dbReference type="GO" id="GO:0005737">
    <property type="term" value="C:cytoplasm"/>
    <property type="evidence" value="ECO:0007669"/>
    <property type="project" value="TreeGrafter"/>
</dbReference>
<dbReference type="HAMAP" id="MF_01208">
    <property type="entry name" value="PyrE"/>
    <property type="match status" value="1"/>
</dbReference>
<feature type="binding site" description="in other chain" evidence="6">
    <location>
        <begin position="136"/>
        <end position="144"/>
    </location>
    <ligand>
        <name>5-phospho-alpha-D-ribose 1-diphosphate</name>
        <dbReference type="ChEBI" id="CHEBI:58017"/>
        <note>ligand shared between dimeric partners</note>
    </ligand>
</feature>
<dbReference type="AlphaFoldDB" id="A0AAU9EYX1"/>
<feature type="binding site" description="in other chain" evidence="6">
    <location>
        <begin position="78"/>
        <end position="79"/>
    </location>
    <ligand>
        <name>5-phospho-alpha-D-ribose 1-diphosphate</name>
        <dbReference type="ChEBI" id="CHEBI:58017"/>
        <note>ligand shared between dimeric partners</note>
    </ligand>
</feature>
<dbReference type="GO" id="GO:0044205">
    <property type="term" value="P:'de novo' UMP biosynthetic process"/>
    <property type="evidence" value="ECO:0007669"/>
    <property type="project" value="UniProtKB-UniRule"/>
</dbReference>
<dbReference type="GO" id="GO:0004588">
    <property type="term" value="F:orotate phosphoribosyltransferase activity"/>
    <property type="evidence" value="ECO:0007669"/>
    <property type="project" value="UniProtKB-UniRule"/>
</dbReference>
<accession>A0AAU9EYX1</accession>
<dbReference type="PANTHER" id="PTHR46683">
    <property type="entry name" value="OROTATE PHOSPHORIBOSYLTRANSFERASE 1-RELATED"/>
    <property type="match status" value="1"/>
</dbReference>
<comment type="catalytic activity">
    <reaction evidence="6">
        <text>orotidine 5'-phosphate + diphosphate = orotate + 5-phospho-alpha-D-ribose 1-diphosphate</text>
        <dbReference type="Rhea" id="RHEA:10380"/>
        <dbReference type="ChEBI" id="CHEBI:30839"/>
        <dbReference type="ChEBI" id="CHEBI:33019"/>
        <dbReference type="ChEBI" id="CHEBI:57538"/>
        <dbReference type="ChEBI" id="CHEBI:58017"/>
        <dbReference type="EC" id="2.4.2.10"/>
    </reaction>
</comment>
<feature type="binding site" evidence="6">
    <location>
        <position position="105"/>
    </location>
    <ligand>
        <name>5-phospho-alpha-D-ribose 1-diphosphate</name>
        <dbReference type="ChEBI" id="CHEBI:58017"/>
        <note>ligand shared between dimeric partners</note>
    </ligand>
</feature>
<comment type="caution">
    <text evidence="6">Lacks conserved residue(s) required for the propagation of feature annotation.</text>
</comment>
<feature type="binding site" evidence="6">
    <location>
        <position position="140"/>
    </location>
    <ligand>
        <name>orotate</name>
        <dbReference type="ChEBI" id="CHEBI:30839"/>
    </ligand>
</feature>
<comment type="subunit">
    <text evidence="6">Homodimer.</text>
</comment>
<feature type="binding site" evidence="6">
    <location>
        <position position="109"/>
    </location>
    <ligand>
        <name>5-phospho-alpha-D-ribose 1-diphosphate</name>
        <dbReference type="ChEBI" id="CHEBI:58017"/>
        <note>ligand shared between dimeric partners</note>
    </ligand>
</feature>
<dbReference type="RefSeq" id="WP_338602958.1">
    <property type="nucleotide sequence ID" value="NZ_AP028679.1"/>
</dbReference>
<comment type="function">
    <text evidence="6">Catalyzes the transfer of a ribosyl phosphate group from 5-phosphoribose 1-diphosphate to orotate, leading to the formation of orotidine monophosphate (OMP).</text>
</comment>
<organism evidence="7 8">
    <name type="scientific">Desulfoferula mesophila</name>
    <dbReference type="NCBI Taxonomy" id="3058419"/>
    <lineage>
        <taxon>Bacteria</taxon>
        <taxon>Pseudomonadati</taxon>
        <taxon>Thermodesulfobacteriota</taxon>
        <taxon>Desulfarculia</taxon>
        <taxon>Desulfarculales</taxon>
        <taxon>Desulfarculaceae</taxon>
        <taxon>Desulfoferula</taxon>
    </lineage>
</organism>
<dbReference type="InterPro" id="IPR000836">
    <property type="entry name" value="PRTase_dom"/>
</dbReference>
<proteinExistence type="inferred from homology"/>
<evidence type="ECO:0000256" key="1">
    <source>
        <dbReference type="ARBA" id="ARBA00004889"/>
    </source>
</evidence>
<keyword evidence="8" id="KW-1185">Reference proteome</keyword>
<keyword evidence="6" id="KW-0460">Magnesium</keyword>
<dbReference type="GO" id="GO:0006207">
    <property type="term" value="P:'de novo' pyrimidine nucleobase biosynthetic process"/>
    <property type="evidence" value="ECO:0007669"/>
    <property type="project" value="TreeGrafter"/>
</dbReference>
<evidence type="ECO:0000256" key="2">
    <source>
        <dbReference type="ARBA" id="ARBA00011971"/>
    </source>
</evidence>